<proteinExistence type="predicted"/>
<evidence type="ECO:0000256" key="1">
    <source>
        <dbReference type="SAM" id="MobiDB-lite"/>
    </source>
</evidence>
<gene>
    <name evidence="2" type="ORF">MGSAQ_001654</name>
</gene>
<dbReference type="AlphaFoldDB" id="A0A1B6NU47"/>
<comment type="caution">
    <text evidence="2">The sequence shown here is derived from an EMBL/GenBank/DDBJ whole genome shotgun (WGS) entry which is preliminary data.</text>
</comment>
<feature type="region of interest" description="Disordered" evidence="1">
    <location>
        <begin position="21"/>
        <end position="45"/>
    </location>
</feature>
<sequence length="45" mass="4783">MPSQTGSRAWHIEQRPMTAWLASSNPSASAKRVSTGVRGRAIASS</sequence>
<evidence type="ECO:0000313" key="2">
    <source>
        <dbReference type="EMBL" id="KTF06851.1"/>
    </source>
</evidence>
<dbReference type="EMBL" id="AYSL01000898">
    <property type="protein sequence ID" value="KTF06851.1"/>
    <property type="molecule type" value="Genomic_DNA"/>
</dbReference>
<accession>A0A1B6NU47</accession>
<reference evidence="2" key="1">
    <citation type="submission" date="2013-11" db="EMBL/GenBank/DDBJ databases">
        <title>Microbial diversity, functional groups and degradation webs in Northern and Southern Mediterranean and Red Sea marine crude oil polluted sites.</title>
        <authorList>
            <person name="Daffonchio D."/>
            <person name="Mapelli F."/>
            <person name="Ferrer M."/>
            <person name="Richter M."/>
            <person name="Cherif A."/>
            <person name="Malkawi H.I."/>
            <person name="Yakimov M.M."/>
            <person name="Abdel-Fattah Y.R."/>
            <person name="Blaghen M."/>
            <person name="Golyshin P.N."/>
            <person name="Kalogerakis N."/>
            <person name="Boon N."/>
            <person name="Magagnini M."/>
            <person name="Fava F."/>
        </authorList>
    </citation>
    <scope>NUCLEOTIDE SEQUENCE</scope>
</reference>
<name>A0A1B6NU47_9ZZZZ</name>
<organism evidence="2">
    <name type="scientific">marine sediment metagenome</name>
    <dbReference type="NCBI Taxonomy" id="412755"/>
    <lineage>
        <taxon>unclassified sequences</taxon>
        <taxon>metagenomes</taxon>
        <taxon>ecological metagenomes</taxon>
    </lineage>
</organism>
<protein>
    <submittedName>
        <fullName evidence="2">Uncharacterized protein</fullName>
    </submittedName>
</protein>